<evidence type="ECO:0000256" key="1">
    <source>
        <dbReference type="ARBA" id="ARBA00022737"/>
    </source>
</evidence>
<dbReference type="PROSITE" id="PS51375">
    <property type="entry name" value="PPR"/>
    <property type="match status" value="4"/>
</dbReference>
<protein>
    <submittedName>
        <fullName evidence="5">Uncharacterized protein LOC101488639</fullName>
    </submittedName>
</protein>
<evidence type="ECO:0000259" key="3">
    <source>
        <dbReference type="Pfam" id="PF17177"/>
    </source>
</evidence>
<evidence type="ECO:0000256" key="2">
    <source>
        <dbReference type="PROSITE-ProRule" id="PRU00708"/>
    </source>
</evidence>
<dbReference type="PANTHER" id="PTHR46862">
    <property type="entry name" value="OS07G0661900 PROTEIN"/>
    <property type="match status" value="1"/>
</dbReference>
<feature type="repeat" description="PPR" evidence="2">
    <location>
        <begin position="383"/>
        <end position="417"/>
    </location>
</feature>
<evidence type="ECO:0000313" key="5">
    <source>
        <dbReference type="RefSeq" id="XP_004499166.1"/>
    </source>
</evidence>
<dbReference type="RefSeq" id="XP_004499166.1">
    <property type="nucleotide sequence ID" value="XM_004499109.3"/>
</dbReference>
<proteinExistence type="predicted"/>
<reference evidence="5" key="2">
    <citation type="submission" date="2025-08" db="UniProtKB">
        <authorList>
            <consortium name="RefSeq"/>
        </authorList>
    </citation>
    <scope>IDENTIFICATION</scope>
    <source>
        <tissue evidence="5">Etiolated seedlings</tissue>
    </source>
</reference>
<dbReference type="KEGG" id="cam:101488639"/>
<organism evidence="4 5">
    <name type="scientific">Cicer arietinum</name>
    <name type="common">Chickpea</name>
    <name type="synonym">Garbanzo</name>
    <dbReference type="NCBI Taxonomy" id="3827"/>
    <lineage>
        <taxon>Eukaryota</taxon>
        <taxon>Viridiplantae</taxon>
        <taxon>Streptophyta</taxon>
        <taxon>Embryophyta</taxon>
        <taxon>Tracheophyta</taxon>
        <taxon>Spermatophyta</taxon>
        <taxon>Magnoliopsida</taxon>
        <taxon>eudicotyledons</taxon>
        <taxon>Gunneridae</taxon>
        <taxon>Pentapetalae</taxon>
        <taxon>rosids</taxon>
        <taxon>fabids</taxon>
        <taxon>Fabales</taxon>
        <taxon>Fabaceae</taxon>
        <taxon>Papilionoideae</taxon>
        <taxon>50 kb inversion clade</taxon>
        <taxon>NPAAA clade</taxon>
        <taxon>Hologalegina</taxon>
        <taxon>IRL clade</taxon>
        <taxon>Cicereae</taxon>
        <taxon>Cicer</taxon>
    </lineage>
</organism>
<dbReference type="Pfam" id="PF17177">
    <property type="entry name" value="PPR_long"/>
    <property type="match status" value="1"/>
</dbReference>
<gene>
    <name evidence="5" type="primary">LOC101488639</name>
</gene>
<dbReference type="OrthoDB" id="185373at2759"/>
<reference evidence="4" key="1">
    <citation type="journal article" date="2013" name="Nat. Biotechnol.">
        <title>Draft genome sequence of chickpea (Cicer arietinum) provides a resource for trait improvement.</title>
        <authorList>
            <person name="Varshney R.K."/>
            <person name="Song C."/>
            <person name="Saxena R.K."/>
            <person name="Azam S."/>
            <person name="Yu S."/>
            <person name="Sharpe A.G."/>
            <person name="Cannon S."/>
            <person name="Baek J."/>
            <person name="Rosen B.D."/>
            <person name="Tar'an B."/>
            <person name="Millan T."/>
            <person name="Zhang X."/>
            <person name="Ramsay L.D."/>
            <person name="Iwata A."/>
            <person name="Wang Y."/>
            <person name="Nelson W."/>
            <person name="Farmer A.D."/>
            <person name="Gaur P.M."/>
            <person name="Soderlund C."/>
            <person name="Penmetsa R.V."/>
            <person name="Xu C."/>
            <person name="Bharti A.K."/>
            <person name="He W."/>
            <person name="Winter P."/>
            <person name="Zhao S."/>
            <person name="Hane J.K."/>
            <person name="Carrasquilla-Garcia N."/>
            <person name="Condie J.A."/>
            <person name="Upadhyaya H.D."/>
            <person name="Luo M.C."/>
            <person name="Thudi M."/>
            <person name="Gowda C.L."/>
            <person name="Singh N.P."/>
            <person name="Lichtenzveig J."/>
            <person name="Gali K.K."/>
            <person name="Rubio J."/>
            <person name="Nadarajan N."/>
            <person name="Dolezel J."/>
            <person name="Bansal K.C."/>
            <person name="Xu X."/>
            <person name="Edwards D."/>
            <person name="Zhang G."/>
            <person name="Kahl G."/>
            <person name="Gil J."/>
            <person name="Singh K.B."/>
            <person name="Datta S.K."/>
            <person name="Jackson S.A."/>
            <person name="Wang J."/>
            <person name="Cook D.R."/>
        </authorList>
    </citation>
    <scope>NUCLEOTIDE SEQUENCE [LARGE SCALE GENOMIC DNA]</scope>
    <source>
        <strain evidence="4">cv. CDC Frontier</strain>
    </source>
</reference>
<dbReference type="GeneID" id="101488639"/>
<dbReference type="AlphaFoldDB" id="A0A1S2Y4C6"/>
<dbReference type="PaxDb" id="3827-XP_004499166.1"/>
<dbReference type="Proteomes" id="UP000087171">
    <property type="component" value="Chromosome Ca4"/>
</dbReference>
<sequence>MSWRTLLSLGSSINKLKSISNSPFPSIIFKRHPVSSLTGYRNFHSHSPELSNSLIDPSLRTTHLNDDKVQQNDNEDETTNEFLSRFAWIMRKKVKESYPECDKTTVDGMLLVIVERVVSEMEKGAGAGSTASFSPFSSVDFSEDLWRTVWEVSNKVLVDMNNERKKEKMKGFLQCDEVKEMCRFAGEVGIRGNLLRELRFKWAREKMEEHEFYEGLEKLRKEGQVVVEEETKLDETETNVDLEPVNVDGVVEDNVHVEEKGENKVVGLPKRRGKLKFKIYGLDLSDPKWEQVADRIHEAGEVLWPKEVKPITGKCKQVTDKILSLKEEDGDDSLLTLLAEWVELLQPARVDWINLLDRLKNQNSPLYFKVAEMVLTEDSFQTNISDYSRLIDMYAKENRIDDTERMLKKMNDNGIQPDTLIANVLVHMYSKIGNIERAEEAFKVLSNLGFQPDAKVYNSMIMAYINAGEPTKGETLMRQMETRDIRPTKEIYMSLLQYYSQRGDFNRASRTSTAMHTAGFQPTLETCTLLIEAAAVAGDLDKANSNFDYMVKLGHKPDDRCIAAMIRTYEKSNLLDKALSLLLTSEKDGFEPGVATYSVLMDWMAKMQLVDEAEQILNKIALLGEAPPFRVQVSLCDMYARTRMEKKALQTLGVLEARKDELQPHEFERIISGLIGGGFLRDAKRMYGLMEAQGFTASEQLNSALRSGRLPLSMR</sequence>
<keyword evidence="4" id="KW-1185">Reference proteome</keyword>
<dbReference type="PANTHER" id="PTHR46862:SF2">
    <property type="entry name" value="OS02G0611400 PROTEIN"/>
    <property type="match status" value="1"/>
</dbReference>
<name>A0A1S2Y4C6_CICAR</name>
<feature type="repeat" description="PPR" evidence="2">
    <location>
        <begin position="453"/>
        <end position="487"/>
    </location>
</feature>
<feature type="domain" description="PROP1-like PPR" evidence="3">
    <location>
        <begin position="395"/>
        <end position="529"/>
    </location>
</feature>
<accession>A0A1S2Y4C6</accession>
<dbReference type="InterPro" id="IPR033443">
    <property type="entry name" value="PROP1-like_PPR_dom"/>
</dbReference>
<keyword evidence="1" id="KW-0677">Repeat</keyword>
<dbReference type="STRING" id="3827.A0A1S2Y4C6"/>
<feature type="repeat" description="PPR" evidence="2">
    <location>
        <begin position="418"/>
        <end position="452"/>
    </location>
</feature>
<dbReference type="InterPro" id="IPR002885">
    <property type="entry name" value="PPR_rpt"/>
</dbReference>
<dbReference type="InterPro" id="IPR011990">
    <property type="entry name" value="TPR-like_helical_dom_sf"/>
</dbReference>
<dbReference type="eggNOG" id="KOG4197">
    <property type="taxonomic scope" value="Eukaryota"/>
</dbReference>
<dbReference type="NCBIfam" id="TIGR00756">
    <property type="entry name" value="PPR"/>
    <property type="match status" value="2"/>
</dbReference>
<dbReference type="Gene3D" id="1.25.40.10">
    <property type="entry name" value="Tetratricopeptide repeat domain"/>
    <property type="match status" value="2"/>
</dbReference>
<feature type="repeat" description="PPR" evidence="2">
    <location>
        <begin position="523"/>
        <end position="557"/>
    </location>
</feature>
<evidence type="ECO:0000313" key="4">
    <source>
        <dbReference type="Proteomes" id="UP000087171"/>
    </source>
</evidence>
<dbReference type="Pfam" id="PF01535">
    <property type="entry name" value="PPR"/>
    <property type="match status" value="1"/>
</dbReference>